<keyword evidence="1" id="KW-1133">Transmembrane helix</keyword>
<reference evidence="2 3" key="1">
    <citation type="submission" date="2016-08" db="EMBL/GenBank/DDBJ databases">
        <title>Draft genome sequence of allopolyploid Zygosaccharomyces rouxii.</title>
        <authorList>
            <person name="Watanabe J."/>
            <person name="Uehara K."/>
            <person name="Mogi Y."/>
            <person name="Tsukioka Y."/>
        </authorList>
    </citation>
    <scope>NUCLEOTIDE SEQUENCE [LARGE SCALE GENOMIC DNA]</scope>
    <source>
        <strain evidence="2 3">NBRC 110957</strain>
    </source>
</reference>
<evidence type="ECO:0000313" key="3">
    <source>
        <dbReference type="Proteomes" id="UP000187013"/>
    </source>
</evidence>
<organism evidence="2 3">
    <name type="scientific">Zygosaccharomyces rouxii</name>
    <dbReference type="NCBI Taxonomy" id="4956"/>
    <lineage>
        <taxon>Eukaryota</taxon>
        <taxon>Fungi</taxon>
        <taxon>Dikarya</taxon>
        <taxon>Ascomycota</taxon>
        <taxon>Saccharomycotina</taxon>
        <taxon>Saccharomycetes</taxon>
        <taxon>Saccharomycetales</taxon>
        <taxon>Saccharomycetaceae</taxon>
        <taxon>Zygosaccharomyces</taxon>
    </lineage>
</organism>
<gene>
    <name evidence="2" type="ORF">ZYGR_0AK01370</name>
</gene>
<dbReference type="EMBL" id="BDGX01000037">
    <property type="protein sequence ID" value="GAV53635.1"/>
    <property type="molecule type" value="Genomic_DNA"/>
</dbReference>
<proteinExistence type="predicted"/>
<comment type="caution">
    <text evidence="2">The sequence shown here is derived from an EMBL/GenBank/DDBJ whole genome shotgun (WGS) entry which is preliminary data.</text>
</comment>
<protein>
    <submittedName>
        <fullName evidence="2">Uncharacterized protein</fullName>
    </submittedName>
</protein>
<dbReference type="Proteomes" id="UP000187013">
    <property type="component" value="Unassembled WGS sequence"/>
</dbReference>
<evidence type="ECO:0000256" key="1">
    <source>
        <dbReference type="SAM" id="Phobius"/>
    </source>
</evidence>
<keyword evidence="1" id="KW-0472">Membrane</keyword>
<feature type="transmembrane region" description="Helical" evidence="1">
    <location>
        <begin position="70"/>
        <end position="87"/>
    </location>
</feature>
<sequence length="157" mass="18282">MNSGTVSQVCPRLRVLVKFRPLFSSNVCKNLLITTNEGKGKRKKNYNSVLYLILLLLTLLNHQKDLQNEYTITILLIILVLVIPLFYNVERSINLAILVHLLKSVCYYYYYYYKKIILEENVRTYISISVITPYEPPWAGRRGIRTRSKIGRGNHNG</sequence>
<evidence type="ECO:0000313" key="2">
    <source>
        <dbReference type="EMBL" id="GAV53635.1"/>
    </source>
</evidence>
<dbReference type="AlphaFoldDB" id="A0A1Q3ADD7"/>
<keyword evidence="1" id="KW-0812">Transmembrane</keyword>
<name>A0A1Q3ADD7_ZYGRO</name>
<feature type="transmembrane region" description="Helical" evidence="1">
    <location>
        <begin position="46"/>
        <end position="63"/>
    </location>
</feature>
<feature type="transmembrane region" description="Helical" evidence="1">
    <location>
        <begin position="93"/>
        <end position="113"/>
    </location>
</feature>
<accession>A0A1Q3ADD7</accession>